<organism evidence="10 11">
    <name type="scientific">Schizopora paradoxa</name>
    <dbReference type="NCBI Taxonomy" id="27342"/>
    <lineage>
        <taxon>Eukaryota</taxon>
        <taxon>Fungi</taxon>
        <taxon>Dikarya</taxon>
        <taxon>Basidiomycota</taxon>
        <taxon>Agaricomycotina</taxon>
        <taxon>Agaricomycetes</taxon>
        <taxon>Hymenochaetales</taxon>
        <taxon>Schizoporaceae</taxon>
        <taxon>Schizopora</taxon>
    </lineage>
</organism>
<keyword evidence="6" id="KW-0067">ATP-binding</keyword>
<keyword evidence="11" id="KW-1185">Reference proteome</keyword>
<evidence type="ECO:0000313" key="10">
    <source>
        <dbReference type="EMBL" id="KLO11636.1"/>
    </source>
</evidence>
<evidence type="ECO:0000256" key="7">
    <source>
        <dbReference type="ARBA" id="ARBA00047899"/>
    </source>
</evidence>
<dbReference type="Pfam" id="PF01163">
    <property type="entry name" value="RIO1"/>
    <property type="match status" value="1"/>
</dbReference>
<proteinExistence type="predicted"/>
<reference evidence="10 11" key="1">
    <citation type="submission" date="2015-04" db="EMBL/GenBank/DDBJ databases">
        <title>Complete genome sequence of Schizopora paradoxa KUC8140, a cosmopolitan wood degrader in East Asia.</title>
        <authorList>
            <consortium name="DOE Joint Genome Institute"/>
            <person name="Min B."/>
            <person name="Park H."/>
            <person name="Jang Y."/>
            <person name="Kim J.-J."/>
            <person name="Kim K.H."/>
            <person name="Pangilinan J."/>
            <person name="Lipzen A."/>
            <person name="Riley R."/>
            <person name="Grigoriev I.V."/>
            <person name="Spatafora J.W."/>
            <person name="Choi I.-G."/>
        </authorList>
    </citation>
    <scope>NUCLEOTIDE SEQUENCE [LARGE SCALE GENOMIC DNA]</scope>
    <source>
        <strain evidence="10 11">KUC8140</strain>
    </source>
</reference>
<evidence type="ECO:0000256" key="4">
    <source>
        <dbReference type="ARBA" id="ARBA00022741"/>
    </source>
</evidence>
<dbReference type="PROSITE" id="PS00109">
    <property type="entry name" value="PROTEIN_KINASE_TYR"/>
    <property type="match status" value="1"/>
</dbReference>
<dbReference type="InterPro" id="IPR008266">
    <property type="entry name" value="Tyr_kinase_AS"/>
</dbReference>
<keyword evidence="4" id="KW-0547">Nucleotide-binding</keyword>
<evidence type="ECO:0000256" key="1">
    <source>
        <dbReference type="ARBA" id="ARBA00012513"/>
    </source>
</evidence>
<evidence type="ECO:0000256" key="5">
    <source>
        <dbReference type="ARBA" id="ARBA00022777"/>
    </source>
</evidence>
<dbReference type="GO" id="GO:0005524">
    <property type="term" value="F:ATP binding"/>
    <property type="evidence" value="ECO:0007669"/>
    <property type="project" value="UniProtKB-KW"/>
</dbReference>
<dbReference type="OrthoDB" id="4062651at2759"/>
<evidence type="ECO:0000259" key="9">
    <source>
        <dbReference type="Pfam" id="PF01163"/>
    </source>
</evidence>
<dbReference type="SUPFAM" id="SSF56112">
    <property type="entry name" value="Protein kinase-like (PK-like)"/>
    <property type="match status" value="1"/>
</dbReference>
<dbReference type="GO" id="GO:0004674">
    <property type="term" value="F:protein serine/threonine kinase activity"/>
    <property type="evidence" value="ECO:0007669"/>
    <property type="project" value="UniProtKB-KW"/>
</dbReference>
<gene>
    <name evidence="10" type="ORF">SCHPADRAFT_998712</name>
</gene>
<keyword evidence="5" id="KW-0418">Kinase</keyword>
<feature type="domain" description="RIO-type" evidence="9">
    <location>
        <begin position="530"/>
        <end position="594"/>
    </location>
</feature>
<dbReference type="EMBL" id="KQ085995">
    <property type="protein sequence ID" value="KLO11636.1"/>
    <property type="molecule type" value="Genomic_DNA"/>
</dbReference>
<evidence type="ECO:0000256" key="8">
    <source>
        <dbReference type="ARBA" id="ARBA00048679"/>
    </source>
</evidence>
<name>A0A0H2S3V7_9AGAM</name>
<dbReference type="EC" id="2.7.11.1" evidence="1"/>
<protein>
    <recommendedName>
        <fullName evidence="1">non-specific serine/threonine protein kinase</fullName>
        <ecNumber evidence="1">2.7.11.1</ecNumber>
    </recommendedName>
</protein>
<comment type="catalytic activity">
    <reaction evidence="8">
        <text>L-seryl-[protein] + ATP = O-phospho-L-seryl-[protein] + ADP + H(+)</text>
        <dbReference type="Rhea" id="RHEA:17989"/>
        <dbReference type="Rhea" id="RHEA-COMP:9863"/>
        <dbReference type="Rhea" id="RHEA-COMP:11604"/>
        <dbReference type="ChEBI" id="CHEBI:15378"/>
        <dbReference type="ChEBI" id="CHEBI:29999"/>
        <dbReference type="ChEBI" id="CHEBI:30616"/>
        <dbReference type="ChEBI" id="CHEBI:83421"/>
        <dbReference type="ChEBI" id="CHEBI:456216"/>
        <dbReference type="EC" id="2.7.11.1"/>
    </reaction>
</comment>
<accession>A0A0H2S3V7</accession>
<dbReference type="Gene3D" id="1.10.510.10">
    <property type="entry name" value="Transferase(Phosphotransferase) domain 1"/>
    <property type="match status" value="1"/>
</dbReference>
<dbReference type="Proteomes" id="UP000053477">
    <property type="component" value="Unassembled WGS sequence"/>
</dbReference>
<evidence type="ECO:0000313" key="11">
    <source>
        <dbReference type="Proteomes" id="UP000053477"/>
    </source>
</evidence>
<comment type="catalytic activity">
    <reaction evidence="7">
        <text>L-threonyl-[protein] + ATP = O-phospho-L-threonyl-[protein] + ADP + H(+)</text>
        <dbReference type="Rhea" id="RHEA:46608"/>
        <dbReference type="Rhea" id="RHEA-COMP:11060"/>
        <dbReference type="Rhea" id="RHEA-COMP:11605"/>
        <dbReference type="ChEBI" id="CHEBI:15378"/>
        <dbReference type="ChEBI" id="CHEBI:30013"/>
        <dbReference type="ChEBI" id="CHEBI:30616"/>
        <dbReference type="ChEBI" id="CHEBI:61977"/>
        <dbReference type="ChEBI" id="CHEBI:456216"/>
        <dbReference type="EC" id="2.7.11.1"/>
    </reaction>
</comment>
<keyword evidence="3" id="KW-0808">Transferase</keyword>
<dbReference type="InParanoid" id="A0A0H2S3V7"/>
<sequence>MSSSIYLSCIILGRNQGSPIKWLTLCNRSLGPGSPNLKKISALDEDIAKHYNFFTRIKFPPVPPKITYHMLSEPLVGGDSEVLKQCCSPFFDPNDGFDKLIHKSRILDRDGTVESEGIESGYQGSKDRKYSLIVLVTWPSEESIAREAAFDHAQQRESPSKEARPYNVRLRQNSDAPDAAFNNRPLFLLEPTPIAVYEPAFARFVSKVNKKDIVPDDFDREELDVALDFIGVCSKHFEDKSERLEELGELEFPGLGYLWRKLIIEGPPEPGHCTDGGLVHILTKRSHLSAFIIIGELNNGKGEGDCDASDRAQYAYIKSISSFKLREIRQHSCCPAFLVALTGTNLVIWGAVTAERFFFEPLASIMLTPMPRASKRTAIEDKMLEVANVLRALKEGANELKNHYSGLVRPLPIRYTDRAVGSRLVTIPPSELFTEVPTDYVSGMFPRWRKFVSESKEYKLQYLRRLTKYLRNPIFLAKMTGGDDSKDEQTVVVKFAHRYCPEAHKLLEKERLAPRLYYANFEACAEDKPDAPNMWVVVMEYMEGATDPPDRLEEKQEEKLTKCVDVLHEAGYVHGDLRWQNILVRNDDLFLFDFDWANKQGIATYPVNINLGEEKNWHHEVCRGGHIEFEHDLYRLEEMLAGEL</sequence>
<evidence type="ECO:0000256" key="3">
    <source>
        <dbReference type="ARBA" id="ARBA00022679"/>
    </source>
</evidence>
<keyword evidence="2" id="KW-0723">Serine/threonine-protein kinase</keyword>
<evidence type="ECO:0000256" key="2">
    <source>
        <dbReference type="ARBA" id="ARBA00022527"/>
    </source>
</evidence>
<dbReference type="InterPro" id="IPR018934">
    <property type="entry name" value="RIO_dom"/>
</dbReference>
<dbReference type="InterPro" id="IPR011009">
    <property type="entry name" value="Kinase-like_dom_sf"/>
</dbReference>
<dbReference type="AlphaFoldDB" id="A0A0H2S3V7"/>
<evidence type="ECO:0000256" key="6">
    <source>
        <dbReference type="ARBA" id="ARBA00022840"/>
    </source>
</evidence>